<evidence type="ECO:0000256" key="4">
    <source>
        <dbReference type="PROSITE-ProRule" id="PRU00401"/>
    </source>
</evidence>
<feature type="region of interest" description="Disordered" evidence="5">
    <location>
        <begin position="82"/>
        <end position="115"/>
    </location>
</feature>
<comment type="subcellular location">
    <subcellularLocation>
        <location evidence="1">Nucleus</location>
    </subcellularLocation>
</comment>
<dbReference type="Proteomes" id="UP000053477">
    <property type="component" value="Unassembled WGS sequence"/>
</dbReference>
<dbReference type="InterPro" id="IPR004018">
    <property type="entry name" value="RPEL_repeat"/>
</dbReference>
<evidence type="ECO:0000256" key="1">
    <source>
        <dbReference type="ARBA" id="ARBA00004123"/>
    </source>
</evidence>
<evidence type="ECO:0000256" key="3">
    <source>
        <dbReference type="ARBA" id="ARBA00023242"/>
    </source>
</evidence>
<dbReference type="SMART" id="SM00707">
    <property type="entry name" value="RPEL"/>
    <property type="match status" value="2"/>
</dbReference>
<feature type="region of interest" description="Disordered" evidence="5">
    <location>
        <begin position="1"/>
        <end position="66"/>
    </location>
</feature>
<dbReference type="PANTHER" id="PTHR22793">
    <property type="entry name" value="MYOCARDIN-RELATED TRANSCRIPTION FACTOR-RELATED"/>
    <property type="match status" value="1"/>
</dbReference>
<dbReference type="PANTHER" id="PTHR22793:SF12">
    <property type="entry name" value="MYOCARDIN-RELATED TRANSCRIPTION FACTOR, ISOFORM H"/>
    <property type="match status" value="1"/>
</dbReference>
<feature type="repeat" description="RPEL" evidence="4">
    <location>
        <begin position="40"/>
        <end position="65"/>
    </location>
</feature>
<name>A0A0H2S352_9AGAM</name>
<evidence type="ECO:0008006" key="8">
    <source>
        <dbReference type="Google" id="ProtNLM"/>
    </source>
</evidence>
<evidence type="ECO:0000256" key="2">
    <source>
        <dbReference type="ARBA" id="ARBA00022737"/>
    </source>
</evidence>
<sequence>MASTESATATTAPATTASDATSTKPPAVRRQSTIDDSRVKKLEQQLAQRPEREELQDKNILKDASVAPSLVAKAEQLKKSKMEDALNSKLSQRPAPEHLVKEGILNTDENPAEVN</sequence>
<dbReference type="OrthoDB" id="197676at2759"/>
<reference evidence="6 7" key="1">
    <citation type="submission" date="2015-04" db="EMBL/GenBank/DDBJ databases">
        <title>Complete genome sequence of Schizopora paradoxa KUC8140, a cosmopolitan wood degrader in East Asia.</title>
        <authorList>
            <consortium name="DOE Joint Genome Institute"/>
            <person name="Min B."/>
            <person name="Park H."/>
            <person name="Jang Y."/>
            <person name="Kim J.-J."/>
            <person name="Kim K.H."/>
            <person name="Pangilinan J."/>
            <person name="Lipzen A."/>
            <person name="Riley R."/>
            <person name="Grigoriev I.V."/>
            <person name="Spatafora J.W."/>
            <person name="Choi I.-G."/>
        </authorList>
    </citation>
    <scope>NUCLEOTIDE SEQUENCE [LARGE SCALE GENOMIC DNA]</scope>
    <source>
        <strain evidence="6 7">KUC8140</strain>
    </source>
</reference>
<keyword evidence="2" id="KW-0677">Repeat</keyword>
<keyword evidence="3" id="KW-0539">Nucleus</keyword>
<organism evidence="6 7">
    <name type="scientific">Schizopora paradoxa</name>
    <dbReference type="NCBI Taxonomy" id="27342"/>
    <lineage>
        <taxon>Eukaryota</taxon>
        <taxon>Fungi</taxon>
        <taxon>Dikarya</taxon>
        <taxon>Basidiomycota</taxon>
        <taxon>Agaricomycotina</taxon>
        <taxon>Agaricomycetes</taxon>
        <taxon>Hymenochaetales</taxon>
        <taxon>Schizoporaceae</taxon>
        <taxon>Schizopora</taxon>
    </lineage>
</organism>
<protein>
    <recommendedName>
        <fullName evidence="8">RPEL repeat protein</fullName>
    </recommendedName>
</protein>
<dbReference type="GO" id="GO:0005634">
    <property type="term" value="C:nucleus"/>
    <property type="evidence" value="ECO:0007669"/>
    <property type="project" value="UniProtKB-SubCell"/>
</dbReference>
<dbReference type="PROSITE" id="PS51073">
    <property type="entry name" value="RPEL"/>
    <property type="match status" value="2"/>
</dbReference>
<dbReference type="STRING" id="27342.A0A0H2S352"/>
<evidence type="ECO:0000256" key="5">
    <source>
        <dbReference type="SAM" id="MobiDB-lite"/>
    </source>
</evidence>
<dbReference type="Gene3D" id="6.10.150.10">
    <property type="match status" value="1"/>
</dbReference>
<accession>A0A0H2S352</accession>
<proteinExistence type="predicted"/>
<keyword evidence="7" id="KW-1185">Reference proteome</keyword>
<dbReference type="InParanoid" id="A0A0H2S352"/>
<evidence type="ECO:0000313" key="6">
    <source>
        <dbReference type="EMBL" id="KLO18392.1"/>
    </source>
</evidence>
<feature type="compositionally biased region" description="Basic and acidic residues" evidence="5">
    <location>
        <begin position="32"/>
        <end position="61"/>
    </location>
</feature>
<evidence type="ECO:0000313" key="7">
    <source>
        <dbReference type="Proteomes" id="UP000053477"/>
    </source>
</evidence>
<dbReference type="GO" id="GO:0045944">
    <property type="term" value="P:positive regulation of transcription by RNA polymerase II"/>
    <property type="evidence" value="ECO:0007669"/>
    <property type="project" value="TreeGrafter"/>
</dbReference>
<dbReference type="EMBL" id="KQ085895">
    <property type="protein sequence ID" value="KLO18392.1"/>
    <property type="molecule type" value="Genomic_DNA"/>
</dbReference>
<dbReference type="InterPro" id="IPR043451">
    <property type="entry name" value="Myocardin-like"/>
</dbReference>
<dbReference type="Pfam" id="PF02755">
    <property type="entry name" value="RPEL"/>
    <property type="match status" value="2"/>
</dbReference>
<dbReference type="AlphaFoldDB" id="A0A0H2S352"/>
<feature type="compositionally biased region" description="Low complexity" evidence="5">
    <location>
        <begin position="1"/>
        <end position="26"/>
    </location>
</feature>
<dbReference type="GO" id="GO:0003713">
    <property type="term" value="F:transcription coactivator activity"/>
    <property type="evidence" value="ECO:0007669"/>
    <property type="project" value="TreeGrafter"/>
</dbReference>
<gene>
    <name evidence="6" type="ORF">SCHPADRAFT_845156</name>
</gene>
<feature type="repeat" description="RPEL" evidence="4">
    <location>
        <begin position="84"/>
        <end position="109"/>
    </location>
</feature>